<dbReference type="Proteomes" id="UP000555407">
    <property type="component" value="Unassembled WGS sequence"/>
</dbReference>
<evidence type="ECO:0000256" key="2">
    <source>
        <dbReference type="ARBA" id="ARBA00023125"/>
    </source>
</evidence>
<keyword evidence="1" id="KW-0805">Transcription regulation</keyword>
<dbReference type="AlphaFoldDB" id="A0A7X5V832"/>
<dbReference type="Pfam" id="PF12833">
    <property type="entry name" value="HTH_18"/>
    <property type="match status" value="1"/>
</dbReference>
<evidence type="ECO:0000256" key="3">
    <source>
        <dbReference type="ARBA" id="ARBA00023163"/>
    </source>
</evidence>
<keyword evidence="6" id="KW-1185">Reference proteome</keyword>
<dbReference type="InterPro" id="IPR009057">
    <property type="entry name" value="Homeodomain-like_sf"/>
</dbReference>
<evidence type="ECO:0000313" key="5">
    <source>
        <dbReference type="EMBL" id="NIK56364.1"/>
    </source>
</evidence>
<dbReference type="InterPro" id="IPR050204">
    <property type="entry name" value="AraC_XylS_family_regulators"/>
</dbReference>
<protein>
    <submittedName>
        <fullName evidence="5">AraC-like DNA-binding protein</fullName>
    </submittedName>
</protein>
<dbReference type="RefSeq" id="WP_167205671.1">
    <property type="nucleotide sequence ID" value="NZ_JAASRO010000001.1"/>
</dbReference>
<gene>
    <name evidence="5" type="ORF">BJY22_002081</name>
</gene>
<sequence>MLELHLAQPPEVVNVGAGIHGVRGRRDVFRLPDLWQLHLYNYSADLTLLGTTYSVAPGHVSLTPAGTQVQFDYRGRSEHLYAHFRPVVTGDPSYVPVVQDAGEAAPLLSGLLRAAIESSPSGGARTTAEVWTALWRIAELTPATTETGHPAVATAIAYIEANLAQPLTVPGLARVAGVSHNHLTRLFRQETGSTVIAYIRRRRVTRARHLLTSSTLSIPAIAASVGIPDLQAFNKTCRRELGTSPRAVRQSTSAPPP</sequence>
<evidence type="ECO:0000256" key="1">
    <source>
        <dbReference type="ARBA" id="ARBA00023015"/>
    </source>
</evidence>
<dbReference type="GO" id="GO:0003700">
    <property type="term" value="F:DNA-binding transcription factor activity"/>
    <property type="evidence" value="ECO:0007669"/>
    <property type="project" value="InterPro"/>
</dbReference>
<accession>A0A7X5V832</accession>
<comment type="caution">
    <text evidence="5">The sequence shown here is derived from an EMBL/GenBank/DDBJ whole genome shotgun (WGS) entry which is preliminary data.</text>
</comment>
<keyword evidence="3" id="KW-0804">Transcription</keyword>
<name>A0A7X5V832_9ACTN</name>
<proteinExistence type="predicted"/>
<evidence type="ECO:0000259" key="4">
    <source>
        <dbReference type="PROSITE" id="PS01124"/>
    </source>
</evidence>
<dbReference type="GO" id="GO:0043565">
    <property type="term" value="F:sequence-specific DNA binding"/>
    <property type="evidence" value="ECO:0007669"/>
    <property type="project" value="InterPro"/>
</dbReference>
<dbReference type="InterPro" id="IPR018060">
    <property type="entry name" value="HTH_AraC"/>
</dbReference>
<dbReference type="EMBL" id="JAASRO010000001">
    <property type="protein sequence ID" value="NIK56364.1"/>
    <property type="molecule type" value="Genomic_DNA"/>
</dbReference>
<dbReference type="SMART" id="SM00342">
    <property type="entry name" value="HTH_ARAC"/>
    <property type="match status" value="1"/>
</dbReference>
<keyword evidence="2 5" id="KW-0238">DNA-binding</keyword>
<dbReference type="PROSITE" id="PS01124">
    <property type="entry name" value="HTH_ARAC_FAMILY_2"/>
    <property type="match status" value="1"/>
</dbReference>
<organism evidence="5 6">
    <name type="scientific">Kribbella shirazensis</name>
    <dbReference type="NCBI Taxonomy" id="1105143"/>
    <lineage>
        <taxon>Bacteria</taxon>
        <taxon>Bacillati</taxon>
        <taxon>Actinomycetota</taxon>
        <taxon>Actinomycetes</taxon>
        <taxon>Propionibacteriales</taxon>
        <taxon>Kribbellaceae</taxon>
        <taxon>Kribbella</taxon>
    </lineage>
</organism>
<feature type="domain" description="HTH araC/xylS-type" evidence="4">
    <location>
        <begin position="153"/>
        <end position="251"/>
    </location>
</feature>
<dbReference type="SUPFAM" id="SSF46689">
    <property type="entry name" value="Homeodomain-like"/>
    <property type="match status" value="2"/>
</dbReference>
<evidence type="ECO:0000313" key="6">
    <source>
        <dbReference type="Proteomes" id="UP000555407"/>
    </source>
</evidence>
<reference evidence="5 6" key="1">
    <citation type="submission" date="2020-03" db="EMBL/GenBank/DDBJ databases">
        <title>Sequencing the genomes of 1000 actinobacteria strains.</title>
        <authorList>
            <person name="Klenk H.-P."/>
        </authorList>
    </citation>
    <scope>NUCLEOTIDE SEQUENCE [LARGE SCALE GENOMIC DNA]</scope>
    <source>
        <strain evidence="5 6">DSM 45490</strain>
    </source>
</reference>
<dbReference type="Gene3D" id="1.10.10.60">
    <property type="entry name" value="Homeodomain-like"/>
    <property type="match status" value="1"/>
</dbReference>
<dbReference type="PANTHER" id="PTHR46796">
    <property type="entry name" value="HTH-TYPE TRANSCRIPTIONAL ACTIVATOR RHAS-RELATED"/>
    <property type="match status" value="1"/>
</dbReference>